<name>R0KQL9_NOSB1</name>
<dbReference type="AlphaFoldDB" id="R0KQL9"/>
<keyword evidence="3" id="KW-1185">Reference proteome</keyword>
<dbReference type="EMBL" id="KB909154">
    <property type="protein sequence ID" value="EOB13026.1"/>
    <property type="molecule type" value="Genomic_DNA"/>
</dbReference>
<organism evidence="2 3">
    <name type="scientific">Nosema bombycis (strain CQ1 / CVCC 102059)</name>
    <name type="common">Microsporidian parasite</name>
    <name type="synonym">Pebrine of silkworm</name>
    <dbReference type="NCBI Taxonomy" id="578461"/>
    <lineage>
        <taxon>Eukaryota</taxon>
        <taxon>Fungi</taxon>
        <taxon>Fungi incertae sedis</taxon>
        <taxon>Microsporidia</taxon>
        <taxon>Nosematidae</taxon>
        <taxon>Nosema</taxon>
    </lineage>
</organism>
<gene>
    <name evidence="2" type="ORF">NBO_246g0001</name>
</gene>
<dbReference type="HOGENOM" id="CLU_1366607_0_0_1"/>
<feature type="transmembrane region" description="Helical" evidence="1">
    <location>
        <begin position="29"/>
        <end position="52"/>
    </location>
</feature>
<accession>R0KQL9</accession>
<reference evidence="2 3" key="1">
    <citation type="journal article" date="2013" name="BMC Genomics">
        <title>Comparative genomics of parasitic silkworm microsporidia reveal an association between genome expansion and host adaptation.</title>
        <authorList>
            <person name="Pan G."/>
            <person name="Xu J."/>
            <person name="Li T."/>
            <person name="Xia Q."/>
            <person name="Liu S.L."/>
            <person name="Zhang G."/>
            <person name="Li S."/>
            <person name="Li C."/>
            <person name="Liu H."/>
            <person name="Yang L."/>
            <person name="Liu T."/>
            <person name="Zhang X."/>
            <person name="Wu Z."/>
            <person name="Fan W."/>
            <person name="Dang X."/>
            <person name="Xiang H."/>
            <person name="Tao M."/>
            <person name="Li Y."/>
            <person name="Hu J."/>
            <person name="Li Z."/>
            <person name="Lin L."/>
            <person name="Luo J."/>
            <person name="Geng L."/>
            <person name="Wang L."/>
            <person name="Long M."/>
            <person name="Wan Y."/>
            <person name="He N."/>
            <person name="Zhang Z."/>
            <person name="Lu C."/>
            <person name="Keeling P.J."/>
            <person name="Wang J."/>
            <person name="Xiang Z."/>
            <person name="Zhou Z."/>
        </authorList>
    </citation>
    <scope>NUCLEOTIDE SEQUENCE [LARGE SCALE GENOMIC DNA]</scope>
    <source>
        <strain evidence="3">CQ1 / CVCC 102059</strain>
    </source>
</reference>
<keyword evidence="1" id="KW-0472">Membrane</keyword>
<proteinExistence type="predicted"/>
<dbReference type="Proteomes" id="UP000016927">
    <property type="component" value="Unassembled WGS sequence"/>
</dbReference>
<evidence type="ECO:0000256" key="1">
    <source>
        <dbReference type="SAM" id="Phobius"/>
    </source>
</evidence>
<evidence type="ECO:0000313" key="2">
    <source>
        <dbReference type="EMBL" id="EOB13026.1"/>
    </source>
</evidence>
<evidence type="ECO:0000313" key="3">
    <source>
        <dbReference type="Proteomes" id="UP000016927"/>
    </source>
</evidence>
<sequence>MKFDNNYLDNFVIEKNYELKIREIIKRKILYASIRLIKVLGYFFLIHFISLLDEVKSNENVNNLVIESPINEENVGNEGVNESNGVNNVIIEPPINEENENDVSNGVNNVVIEPPINEENFAIHFGDQTEIIGDKEQIPPSKHEIFEKRSLITKLLSFLHTEDNILLFVSYVFLCFNVRPSLFHILPFANFTSIYSLRIL</sequence>
<protein>
    <submittedName>
        <fullName evidence="2">Uncharacterized protein</fullName>
    </submittedName>
</protein>
<keyword evidence="1" id="KW-1133">Transmembrane helix</keyword>
<dbReference type="VEuPathDB" id="MicrosporidiaDB:NBO_246g0001"/>
<keyword evidence="1" id="KW-0812">Transmembrane</keyword>